<gene>
    <name evidence="2" type="ORF">PVAP13_8KG324302</name>
</gene>
<dbReference type="InterPro" id="IPR036047">
    <property type="entry name" value="F-box-like_dom_sf"/>
</dbReference>
<evidence type="ECO:0000259" key="1">
    <source>
        <dbReference type="PROSITE" id="PS50181"/>
    </source>
</evidence>
<dbReference type="PANTHER" id="PTHR32141">
    <property type="match status" value="1"/>
</dbReference>
<dbReference type="InterPro" id="IPR055302">
    <property type="entry name" value="F-box_dom-containing"/>
</dbReference>
<keyword evidence="3" id="KW-1185">Reference proteome</keyword>
<reference evidence="2" key="1">
    <citation type="submission" date="2020-05" db="EMBL/GenBank/DDBJ databases">
        <title>WGS assembly of Panicum virgatum.</title>
        <authorList>
            <person name="Lovell J.T."/>
            <person name="Jenkins J."/>
            <person name="Shu S."/>
            <person name="Juenger T.E."/>
            <person name="Schmutz J."/>
        </authorList>
    </citation>
    <scope>NUCLEOTIDE SEQUENCE</scope>
    <source>
        <strain evidence="2">AP13</strain>
    </source>
</reference>
<evidence type="ECO:0000313" key="2">
    <source>
        <dbReference type="EMBL" id="KAG2563397.1"/>
    </source>
</evidence>
<name>A0A8T0PM02_PANVG</name>
<dbReference type="SUPFAM" id="SSF81383">
    <property type="entry name" value="F-box domain"/>
    <property type="match status" value="1"/>
</dbReference>
<feature type="domain" description="F-box" evidence="1">
    <location>
        <begin position="5"/>
        <end position="39"/>
    </location>
</feature>
<dbReference type="Gene3D" id="1.20.1280.50">
    <property type="match status" value="1"/>
</dbReference>
<protein>
    <recommendedName>
        <fullName evidence="1">F-box domain-containing protein</fullName>
    </recommendedName>
</protein>
<proteinExistence type="predicted"/>
<dbReference type="Proteomes" id="UP000823388">
    <property type="component" value="Chromosome 8K"/>
</dbReference>
<sequence length="484" mass="53588">MAGTGTLLSDLPDDLLRRILSFAPAADGAATALLSRRWRWLWRTSGAVNLDGPIYDGHDGSLFLRHAEGALAAARAPVTRLSLRVPGALGPVAAVDVLSLPAARRVQDLRVAAPHYFWLGALPSATLRQLRVAGCPPGPVAVAPAPRGAAFPALAAVRLQGCAVPLSCLQGLSDAAPGLATIHLEGCRLTPLVVAAPRPAMPSEDRCRLRCPAATSLVLADCVWPRRVQGGMELDAPRLRCFRYRGFVRLVSLRSPAPDIHLVDLHFVDEVCQRGEGRMCDELRVIFWQFLRNFSSAKFLKLKLNFLIEHIGFVIESNKDKSELQSHVFFSNLGRLELEAPHLPMSKGTAMAMATLLHCCPVLRDLQLRLTTTGATRMPMIPFDNNKADDLNEVSDVPGLSEYSFNCVQSCLRRVRLQFHLEDLNCFGVQLARFFAENALALEEMYTEDPNYELCQYINREVRRWMSDSSKRRNSFSSKKIKRN</sequence>
<dbReference type="PANTHER" id="PTHR32141:SF26">
    <property type="entry name" value="OS08G0328600 PROTEIN"/>
    <property type="match status" value="1"/>
</dbReference>
<comment type="caution">
    <text evidence="2">The sequence shown here is derived from an EMBL/GenBank/DDBJ whole genome shotgun (WGS) entry which is preliminary data.</text>
</comment>
<accession>A0A8T0PM02</accession>
<dbReference type="AlphaFoldDB" id="A0A8T0PM02"/>
<organism evidence="2 3">
    <name type="scientific">Panicum virgatum</name>
    <name type="common">Blackwell switchgrass</name>
    <dbReference type="NCBI Taxonomy" id="38727"/>
    <lineage>
        <taxon>Eukaryota</taxon>
        <taxon>Viridiplantae</taxon>
        <taxon>Streptophyta</taxon>
        <taxon>Embryophyta</taxon>
        <taxon>Tracheophyta</taxon>
        <taxon>Spermatophyta</taxon>
        <taxon>Magnoliopsida</taxon>
        <taxon>Liliopsida</taxon>
        <taxon>Poales</taxon>
        <taxon>Poaceae</taxon>
        <taxon>PACMAD clade</taxon>
        <taxon>Panicoideae</taxon>
        <taxon>Panicodae</taxon>
        <taxon>Paniceae</taxon>
        <taxon>Panicinae</taxon>
        <taxon>Panicum</taxon>
        <taxon>Panicum sect. Hiantes</taxon>
    </lineage>
</organism>
<dbReference type="InterPro" id="IPR001810">
    <property type="entry name" value="F-box_dom"/>
</dbReference>
<evidence type="ECO:0000313" key="3">
    <source>
        <dbReference type="Proteomes" id="UP000823388"/>
    </source>
</evidence>
<dbReference type="EMBL" id="CM029051">
    <property type="protein sequence ID" value="KAG2563397.1"/>
    <property type="molecule type" value="Genomic_DNA"/>
</dbReference>
<dbReference type="Pfam" id="PF00646">
    <property type="entry name" value="F-box"/>
    <property type="match status" value="1"/>
</dbReference>
<dbReference type="PROSITE" id="PS50181">
    <property type="entry name" value="FBOX"/>
    <property type="match status" value="1"/>
</dbReference>